<comment type="caution">
    <text evidence="3">The sequence shown here is derived from an EMBL/GenBank/DDBJ whole genome shotgun (WGS) entry which is preliminary data.</text>
</comment>
<name>A0A9P7MAG3_9HYPO</name>
<sequence>MASPVPVAPMGPWNGQHAQHQQLPPSQRSQQQQCAPSPANSEEPGVQVRTMGLKVHYTFDKDGKVNCLARFPQTLQIQTVPLDKTSLIGVVDLRPCIHAVMECSPELASQETDYTIYALDFSEPDTPLVGQGMLSWALDSLRNDSMIQQPKMVTGRVTKNLLGVFGGGNRETLEVRLRLSTAARPNTQIHHNSSDMTAQMTPMEAVMTPTGAAEWNSFMQTNPHIGQSQPQISNVSRVASPAISQGQVHQPNTMARRDSQGPVHYLQQTQQQMQEPSEPTQELPRMAPMSVDPSEHPDGVAAPSSRPSSRTSNRAPRKRQPTGRPRGRPRKKVAEGNTSGYEDGTEGEDTGPMRKRVKTTVVEKASSNPFANNPESLRVAASTSGSLRNFRPVLVNSDASSRNDSHLRDVPRAPTPIPDGPSRHLQTRGLGPSKMPRQESALSQQPLSNNSSFADAMHPLSPSQEDGRSPESLAPTPAYSVGSPADIGSSPPVQKTSSFIQSSPPPSSPVLPPMPSNEPLRDATNLATDDLDDLFGDGPLQNVPQPKCPRPRRARKMPTQARTASGIPHQVFQMQNGPLGQDLVHICSYNTPQLNSTPAQPYSDAQFLPTLEMPPTRLAAEKPPRDMPPTPPPTTDAIDAADADASVASYAAKKSASPVHATVTATEDNMEEGNPEKSRQSMATMPSPAVAPEATIAPECSMEPSLPAAVDISNEEEQDCKDHESTPAPAPPAVSTSRHLARSQSAGPLALPAMSTSESAGPSSLSQSVSAEPTLPAAPPAAASTLKRAASSGPLTLPIPASDPVAPIVAAFEETSLLALVDNSDAIPPPSSPYIVTRSNKNNVKKHAIKQRLEAAVMNGEMPPYCCNCGAIETPTWRKIWVQEKEGVPEYCEYSVEPGRITAIEILRRDADKKPTLHRLVKKSLGGEDDKTQWQELLLCNPCGIWLTKCKSHRPPDRWDKDASRLGQERKKRGAARNAPRPKRSRAKSSGAMNPASEAYLHTDALGPVEPSSPKQPEERGVSEPQQTQQTGKEGSASLDAQETRSNPGSTHSGASHGSGTAGSPIDVEFDAAVGSTKRVLFPSPRKEGVLKTLGELHVNTVQTPDESRCPKSTSIEKENFAAPTKTKTQNLVSRNSLDEALFKSPTIARPCTPPPHANNAGAGAGAPKEPFKTPTQVTPSHRPITRSISRSIRSLRSIASPRQNLMLLQRTPTKTPPAAFGFPGSASRRRSPRNHQGDFEVFDSPLSRTMNMMFSDGIIFGENELDLSNLPTLDGNGGGLIDFGNLLSTDAMIPSSPSKDGAGGLSFDYLASSSAWVGWDLDTSMTSLEGDGLDGS</sequence>
<feature type="compositionally biased region" description="Polar residues" evidence="1">
    <location>
        <begin position="221"/>
        <end position="253"/>
    </location>
</feature>
<feature type="compositionally biased region" description="Polar residues" evidence="1">
    <location>
        <begin position="365"/>
        <end position="377"/>
    </location>
</feature>
<feature type="region of interest" description="Disordered" evidence="1">
    <location>
        <begin position="953"/>
        <end position="1066"/>
    </location>
</feature>
<accession>A0A9P7MAG3</accession>
<feature type="compositionally biased region" description="Low complexity" evidence="1">
    <location>
        <begin position="770"/>
        <end position="786"/>
    </location>
</feature>
<keyword evidence="4" id="KW-1185">Reference proteome</keyword>
<dbReference type="InterPro" id="IPR042403">
    <property type="entry name" value="Spt21/Ams2"/>
</dbReference>
<dbReference type="GO" id="GO:0030466">
    <property type="term" value="P:silent mating-type cassette heterochromatin formation"/>
    <property type="evidence" value="ECO:0007669"/>
    <property type="project" value="TreeGrafter"/>
</dbReference>
<dbReference type="Proteomes" id="UP000706124">
    <property type="component" value="Unassembled WGS sequence"/>
</dbReference>
<feature type="region of interest" description="Disordered" evidence="1">
    <location>
        <begin position="1"/>
        <end position="46"/>
    </location>
</feature>
<feature type="compositionally biased region" description="Basic residues" evidence="1">
    <location>
        <begin position="315"/>
        <end position="331"/>
    </location>
</feature>
<feature type="compositionally biased region" description="Basic and acidic residues" evidence="1">
    <location>
        <begin position="401"/>
        <end position="411"/>
    </location>
</feature>
<dbReference type="EMBL" id="SRPO01000255">
    <property type="protein sequence ID" value="KAG5935467.1"/>
    <property type="molecule type" value="Genomic_DNA"/>
</dbReference>
<feature type="compositionally biased region" description="Polar residues" evidence="1">
    <location>
        <begin position="754"/>
        <end position="769"/>
    </location>
</feature>
<dbReference type="SUPFAM" id="SSF57716">
    <property type="entry name" value="Glucocorticoid receptor-like (DNA-binding domain)"/>
    <property type="match status" value="1"/>
</dbReference>
<gene>
    <name evidence="3" type="ORF">E4U60_003151</name>
</gene>
<dbReference type="GO" id="GO:0008270">
    <property type="term" value="F:zinc ion binding"/>
    <property type="evidence" value="ECO:0007669"/>
    <property type="project" value="InterPro"/>
</dbReference>
<evidence type="ECO:0000256" key="1">
    <source>
        <dbReference type="SAM" id="MobiDB-lite"/>
    </source>
</evidence>
<dbReference type="Gene3D" id="3.30.50.10">
    <property type="entry name" value="Erythroid Transcription Factor GATA-1, subunit A"/>
    <property type="match status" value="1"/>
</dbReference>
<feature type="compositionally biased region" description="Polar residues" evidence="1">
    <location>
        <begin position="734"/>
        <end position="746"/>
    </location>
</feature>
<feature type="region of interest" description="Disordered" evidence="1">
    <location>
        <begin position="1214"/>
        <end position="1240"/>
    </location>
</feature>
<feature type="compositionally biased region" description="Polar residues" evidence="1">
    <location>
        <begin position="1024"/>
        <end position="1048"/>
    </location>
</feature>
<feature type="compositionally biased region" description="Basic and acidic residues" evidence="1">
    <location>
        <begin position="954"/>
        <end position="969"/>
    </location>
</feature>
<organism evidence="3 4">
    <name type="scientific">Claviceps pazoutovae</name>
    <dbReference type="NCBI Taxonomy" id="1649127"/>
    <lineage>
        <taxon>Eukaryota</taxon>
        <taxon>Fungi</taxon>
        <taxon>Dikarya</taxon>
        <taxon>Ascomycota</taxon>
        <taxon>Pezizomycotina</taxon>
        <taxon>Sordariomycetes</taxon>
        <taxon>Hypocreomycetidae</taxon>
        <taxon>Hypocreales</taxon>
        <taxon>Clavicipitaceae</taxon>
        <taxon>Claviceps</taxon>
    </lineage>
</organism>
<feature type="region of interest" description="Disordered" evidence="1">
    <location>
        <begin position="221"/>
        <end position="377"/>
    </location>
</feature>
<feature type="domain" description="Ams2/SPT21 N-terminal" evidence="2">
    <location>
        <begin position="46"/>
        <end position="181"/>
    </location>
</feature>
<proteinExistence type="predicted"/>
<feature type="compositionally biased region" description="Low complexity" evidence="1">
    <location>
        <begin position="635"/>
        <end position="658"/>
    </location>
</feature>
<dbReference type="GO" id="GO:0006357">
    <property type="term" value="P:regulation of transcription by RNA polymerase II"/>
    <property type="evidence" value="ECO:0007669"/>
    <property type="project" value="TreeGrafter"/>
</dbReference>
<feature type="region of interest" description="Disordered" evidence="1">
    <location>
        <begin position="618"/>
        <end position="688"/>
    </location>
</feature>
<evidence type="ECO:0000313" key="4">
    <source>
        <dbReference type="Proteomes" id="UP000706124"/>
    </source>
</evidence>
<feature type="compositionally biased region" description="Basic residues" evidence="1">
    <location>
        <begin position="970"/>
        <end position="987"/>
    </location>
</feature>
<feature type="compositionally biased region" description="Pro residues" evidence="1">
    <location>
        <begin position="503"/>
        <end position="516"/>
    </location>
</feature>
<dbReference type="PANTHER" id="PTHR39147:SF1">
    <property type="entry name" value="PROTEIN SPT21"/>
    <property type="match status" value="1"/>
</dbReference>
<dbReference type="OrthoDB" id="3199820at2759"/>
<feature type="region of interest" description="Disordered" evidence="1">
    <location>
        <begin position="395"/>
        <end position="554"/>
    </location>
</feature>
<dbReference type="GO" id="GO:0000183">
    <property type="term" value="P:rDNA heterochromatin formation"/>
    <property type="evidence" value="ECO:0007669"/>
    <property type="project" value="TreeGrafter"/>
</dbReference>
<dbReference type="PANTHER" id="PTHR39147">
    <property type="entry name" value="PROTEIN SPT21"/>
    <property type="match status" value="1"/>
</dbReference>
<dbReference type="InterPro" id="IPR013088">
    <property type="entry name" value="Znf_NHR/GATA"/>
</dbReference>
<feature type="compositionally biased region" description="Low complexity" evidence="1">
    <location>
        <begin position="267"/>
        <end position="282"/>
    </location>
</feature>
<dbReference type="InterPro" id="IPR057725">
    <property type="entry name" value="Ams2-SPT21_N"/>
</dbReference>
<feature type="region of interest" description="Disordered" evidence="1">
    <location>
        <begin position="1149"/>
        <end position="1183"/>
    </location>
</feature>
<feature type="compositionally biased region" description="Polar residues" evidence="1">
    <location>
        <begin position="440"/>
        <end position="453"/>
    </location>
</feature>
<feature type="compositionally biased region" description="Low complexity" evidence="1">
    <location>
        <begin position="1049"/>
        <end position="1064"/>
    </location>
</feature>
<feature type="compositionally biased region" description="Low complexity" evidence="1">
    <location>
        <begin position="19"/>
        <end position="41"/>
    </location>
</feature>
<feature type="compositionally biased region" description="Low complexity" evidence="1">
    <location>
        <begin position="301"/>
        <end position="314"/>
    </location>
</feature>
<evidence type="ECO:0000313" key="3">
    <source>
        <dbReference type="EMBL" id="KAG5935467.1"/>
    </source>
</evidence>
<protein>
    <recommendedName>
        <fullName evidence="2">Ams2/SPT21 N-terminal domain-containing protein</fullName>
    </recommendedName>
</protein>
<feature type="region of interest" description="Disordered" evidence="1">
    <location>
        <begin position="714"/>
        <end position="786"/>
    </location>
</feature>
<reference evidence="3 4" key="1">
    <citation type="journal article" date="2020" name="bioRxiv">
        <title>Whole genome comparisons of ergot fungi reveals the divergence and evolution of species within the genus Claviceps are the result of varying mechanisms driving genome evolution and host range expansion.</title>
        <authorList>
            <person name="Wyka S.A."/>
            <person name="Mondo S.J."/>
            <person name="Liu M."/>
            <person name="Dettman J."/>
            <person name="Nalam V."/>
            <person name="Broders K.D."/>
        </authorList>
    </citation>
    <scope>NUCLEOTIDE SEQUENCE [LARGE SCALE GENOMIC DNA]</scope>
    <source>
        <strain evidence="3 4">CCC 1485</strain>
    </source>
</reference>
<dbReference type="Pfam" id="PF25823">
    <property type="entry name" value="Ams2-SPT21_N"/>
    <property type="match status" value="1"/>
</dbReference>
<evidence type="ECO:0000259" key="2">
    <source>
        <dbReference type="Pfam" id="PF25823"/>
    </source>
</evidence>